<dbReference type="EC" id="2.1.1.-" evidence="6"/>
<evidence type="ECO:0000313" key="9">
    <source>
        <dbReference type="Proteomes" id="UP000216825"/>
    </source>
</evidence>
<keyword evidence="1 6" id="KW-0963">Cytoplasm</keyword>
<keyword evidence="4 6" id="KW-0808">Transferase</keyword>
<dbReference type="InterPro" id="IPR003682">
    <property type="entry name" value="rRNA_ssu_MeTfrase_G"/>
</dbReference>
<feature type="binding site" evidence="6">
    <location>
        <begin position="158"/>
        <end position="159"/>
    </location>
    <ligand>
        <name>S-adenosyl-L-methionine</name>
        <dbReference type="ChEBI" id="CHEBI:59789"/>
    </ligand>
</feature>
<comment type="similarity">
    <text evidence="6">Belongs to the methyltransferase superfamily. RNA methyltransferase RsmG family.</text>
</comment>
<dbReference type="EMBL" id="CP059343">
    <property type="protein sequence ID" value="QMS55996.1"/>
    <property type="molecule type" value="Genomic_DNA"/>
</dbReference>
<dbReference type="AlphaFoldDB" id="A0A7D7PY47"/>
<comment type="function">
    <text evidence="6">Specifically methylates the N7 position of a guanine in 16S rRNA.</text>
</comment>
<protein>
    <recommendedName>
        <fullName evidence="6">Ribosomal RNA small subunit methyltransferase G</fullName>
        <ecNumber evidence="6">2.1.1.-</ecNumber>
    </recommendedName>
    <alternativeName>
        <fullName evidence="6">16S rRNA 7-methylguanosine methyltransferase</fullName>
        <shortName evidence="6">16S rRNA m7G methyltransferase</shortName>
    </alternativeName>
</protein>
<dbReference type="CDD" id="cd02440">
    <property type="entry name" value="AdoMet_MTases"/>
    <property type="match status" value="1"/>
</dbReference>
<comment type="subcellular location">
    <subcellularLocation>
        <location evidence="6">Cytoplasm</location>
    </subcellularLocation>
</comment>
<keyword evidence="3 6" id="KW-0489">Methyltransferase</keyword>
<feature type="binding site" evidence="6">
    <location>
        <position position="112"/>
    </location>
    <ligand>
        <name>S-adenosyl-L-methionine</name>
        <dbReference type="ChEBI" id="CHEBI:59789"/>
    </ligand>
</feature>
<proteinExistence type="inferred from homology"/>
<dbReference type="RefSeq" id="WP_083482560.1">
    <property type="nucleotide sequence ID" value="NZ_CP059343.1"/>
</dbReference>
<dbReference type="Gene3D" id="3.40.50.150">
    <property type="entry name" value="Vaccinia Virus protein VP39"/>
    <property type="match status" value="1"/>
</dbReference>
<name>A0A7D7PY47_KOCVA</name>
<feature type="binding site" evidence="6">
    <location>
        <position position="107"/>
    </location>
    <ligand>
        <name>S-adenosyl-L-methionine</name>
        <dbReference type="ChEBI" id="CHEBI:59789"/>
    </ligand>
</feature>
<keyword evidence="2 6" id="KW-0698">rRNA processing</keyword>
<reference evidence="8 9" key="2">
    <citation type="submission" date="2020-07" db="EMBL/GenBank/DDBJ databases">
        <title>Genome of starter culture bacteria Kocuria salsicia reveals its technological properties and safety for usage in meat industry.</title>
        <authorList>
            <person name="Michael M."/>
            <person name="Konstantin K."/>
            <person name="Evgenii K."/>
            <person name="Galina S."/>
            <person name="Oksana K."/>
            <person name="Andrei L."/>
        </authorList>
    </citation>
    <scope>NUCLEOTIDE SEQUENCE [LARGE SCALE GENOMIC DNA]</scope>
    <source>
        <strain evidence="8 9">80</strain>
    </source>
</reference>
<gene>
    <name evidence="6 8" type="primary">rsmG</name>
    <name evidence="8" type="ORF">CIB50_0000696</name>
</gene>
<dbReference type="KEGG" id="kvr:CIB50_0000696"/>
<dbReference type="NCBIfam" id="TIGR00138">
    <property type="entry name" value="rsmG_gidB"/>
    <property type="match status" value="1"/>
</dbReference>
<evidence type="ECO:0000256" key="1">
    <source>
        <dbReference type="ARBA" id="ARBA00022490"/>
    </source>
</evidence>
<evidence type="ECO:0000256" key="5">
    <source>
        <dbReference type="ARBA" id="ARBA00022691"/>
    </source>
</evidence>
<dbReference type="InterPro" id="IPR029063">
    <property type="entry name" value="SAM-dependent_MTases_sf"/>
</dbReference>
<organism evidence="8 9">
    <name type="scientific">Kocuria varians</name>
    <name type="common">Micrococcus varians</name>
    <dbReference type="NCBI Taxonomy" id="1272"/>
    <lineage>
        <taxon>Bacteria</taxon>
        <taxon>Bacillati</taxon>
        <taxon>Actinomycetota</taxon>
        <taxon>Actinomycetes</taxon>
        <taxon>Micrococcales</taxon>
        <taxon>Micrococcaceae</taxon>
        <taxon>Kocuria</taxon>
    </lineage>
</organism>
<dbReference type="GO" id="GO:0070043">
    <property type="term" value="F:rRNA (guanine-N7-)-methyltransferase activity"/>
    <property type="evidence" value="ECO:0007669"/>
    <property type="project" value="UniProtKB-UniRule"/>
</dbReference>
<dbReference type="GO" id="GO:0005829">
    <property type="term" value="C:cytosol"/>
    <property type="evidence" value="ECO:0007669"/>
    <property type="project" value="TreeGrafter"/>
</dbReference>
<dbReference type="PANTHER" id="PTHR31760:SF0">
    <property type="entry name" value="S-ADENOSYL-L-METHIONINE-DEPENDENT METHYLTRANSFERASES SUPERFAMILY PROTEIN"/>
    <property type="match status" value="1"/>
</dbReference>
<evidence type="ECO:0000256" key="4">
    <source>
        <dbReference type="ARBA" id="ARBA00022679"/>
    </source>
</evidence>
<keyword evidence="5 6" id="KW-0949">S-adenosyl-L-methionine</keyword>
<keyword evidence="9" id="KW-1185">Reference proteome</keyword>
<reference evidence="9" key="1">
    <citation type="submission" date="2017-08" db="EMBL/GenBank/DDBJ databases">
        <title>Draft Genome Sequence of Kocuria varians 80.</title>
        <authorList>
            <person name="Minaev M."/>
            <person name="Kurbakov K.A."/>
            <person name="Solodovnikova G.I."/>
            <person name="Kuznetsova O.A."/>
            <person name="Lisitsyn A.B."/>
        </authorList>
    </citation>
    <scope>NUCLEOTIDE SEQUENCE [LARGE SCALE GENOMIC DNA]</scope>
    <source>
        <strain evidence="9">80</strain>
    </source>
</reference>
<feature type="binding site" evidence="6">
    <location>
        <position position="174"/>
    </location>
    <ligand>
        <name>S-adenosyl-L-methionine</name>
        <dbReference type="ChEBI" id="CHEBI:59789"/>
    </ligand>
</feature>
<evidence type="ECO:0000256" key="3">
    <source>
        <dbReference type="ARBA" id="ARBA00022603"/>
    </source>
</evidence>
<evidence type="ECO:0000313" key="8">
    <source>
        <dbReference type="EMBL" id="QMS55996.1"/>
    </source>
</evidence>
<dbReference type="PANTHER" id="PTHR31760">
    <property type="entry name" value="S-ADENOSYL-L-METHIONINE-DEPENDENT METHYLTRANSFERASES SUPERFAMILY PROTEIN"/>
    <property type="match status" value="1"/>
</dbReference>
<feature type="region of interest" description="Disordered" evidence="7">
    <location>
        <begin position="1"/>
        <end position="39"/>
    </location>
</feature>
<evidence type="ECO:0000256" key="2">
    <source>
        <dbReference type="ARBA" id="ARBA00022552"/>
    </source>
</evidence>
<dbReference type="Proteomes" id="UP000216825">
    <property type="component" value="Chromosome"/>
</dbReference>
<dbReference type="SUPFAM" id="SSF53335">
    <property type="entry name" value="S-adenosyl-L-methionine-dependent methyltransferases"/>
    <property type="match status" value="1"/>
</dbReference>
<evidence type="ECO:0000256" key="7">
    <source>
        <dbReference type="SAM" id="MobiDB-lite"/>
    </source>
</evidence>
<sequence>MSASGPASHATPGGSRPEDDAAAVQRPRAAPDPQPAPELGALEGAAREIFGDRLELARRYTEHLASSGIVRGLIGPREAPRLWERHVLNCAVVQELIAPDARVVDVGSGAGLPGLCLAIARPDLSITLVEPLERRVTWLGEVIADLGLENVGVLRARAEQAKAELGPVDVVTARAVSALVGLVDITLPLLKGRGELLALKGRTAEEELQKASKKLKRFGVRSSEVLTVGADVLAEPTTVVRLVL</sequence>
<dbReference type="Pfam" id="PF02527">
    <property type="entry name" value="GidB"/>
    <property type="match status" value="1"/>
</dbReference>
<accession>A0A7D7PY47</accession>
<evidence type="ECO:0000256" key="6">
    <source>
        <dbReference type="HAMAP-Rule" id="MF_00074"/>
    </source>
</evidence>
<comment type="caution">
    <text evidence="6">Lacks conserved residue(s) required for the propagation of feature annotation.</text>
</comment>
<dbReference type="HAMAP" id="MF_00074">
    <property type="entry name" value="16SrRNA_methyltr_G"/>
    <property type="match status" value="1"/>
</dbReference>